<name>A0A7D9HI37_PARCT</name>
<evidence type="ECO:0000256" key="7">
    <source>
        <dbReference type="ARBA" id="ARBA00022490"/>
    </source>
</evidence>
<evidence type="ECO:0000256" key="11">
    <source>
        <dbReference type="ARBA" id="ARBA00022833"/>
    </source>
</evidence>
<proteinExistence type="inferred from homology"/>
<dbReference type="Pfam" id="PF03571">
    <property type="entry name" value="Peptidase_M49"/>
    <property type="match status" value="1"/>
</dbReference>
<protein>
    <recommendedName>
        <fullName evidence="5 15">Dipeptidyl peptidase 3</fullName>
        <ecNumber evidence="4 15">3.4.14.4</ecNumber>
    </recommendedName>
    <alternativeName>
        <fullName evidence="13 15">Dipeptidyl aminopeptidase III</fullName>
    </alternativeName>
    <alternativeName>
        <fullName evidence="14 15">Dipeptidyl peptidase III</fullName>
    </alternativeName>
</protein>
<dbReference type="EC" id="3.4.14.4" evidence="4 15"/>
<evidence type="ECO:0000256" key="12">
    <source>
        <dbReference type="ARBA" id="ARBA00023049"/>
    </source>
</evidence>
<dbReference type="OrthoDB" id="4694525at2759"/>
<dbReference type="GO" id="GO:0046872">
    <property type="term" value="F:metal ion binding"/>
    <property type="evidence" value="ECO:0007669"/>
    <property type="project" value="UniProtKB-KW"/>
</dbReference>
<keyword evidence="8 15" id="KW-0645">Protease</keyword>
<dbReference type="Proteomes" id="UP001152795">
    <property type="component" value="Unassembled WGS sequence"/>
</dbReference>
<dbReference type="GO" id="GO:0006508">
    <property type="term" value="P:proteolysis"/>
    <property type="evidence" value="ECO:0007669"/>
    <property type="project" value="UniProtKB-KW"/>
</dbReference>
<dbReference type="FunFam" id="3.30.540.30:FF:000002">
    <property type="entry name" value="Dipeptidyl peptidase 3"/>
    <property type="match status" value="1"/>
</dbReference>
<keyword evidence="12 15" id="KW-0482">Metalloprotease</keyword>
<comment type="catalytic activity">
    <reaction evidence="1 15">
        <text>Release of an N-terminal dipeptide from a peptide comprising four or more residues, with broad specificity. Also acts on dipeptidyl 2-naphthylamides.</text>
        <dbReference type="EC" id="3.4.14.4"/>
    </reaction>
</comment>
<evidence type="ECO:0000256" key="15">
    <source>
        <dbReference type="PIRNR" id="PIRNR007828"/>
    </source>
</evidence>
<evidence type="ECO:0000256" key="6">
    <source>
        <dbReference type="ARBA" id="ARBA00022438"/>
    </source>
</evidence>
<keyword evidence="19" id="KW-1185">Reference proteome</keyword>
<evidence type="ECO:0000256" key="9">
    <source>
        <dbReference type="ARBA" id="ARBA00022723"/>
    </source>
</evidence>
<evidence type="ECO:0000256" key="13">
    <source>
        <dbReference type="ARBA" id="ARBA00031288"/>
    </source>
</evidence>
<dbReference type="PANTHER" id="PTHR23422:SF11">
    <property type="entry name" value="DIPEPTIDYL PEPTIDASE 3"/>
    <property type="match status" value="1"/>
</dbReference>
<evidence type="ECO:0000256" key="1">
    <source>
        <dbReference type="ARBA" id="ARBA00001336"/>
    </source>
</evidence>
<dbReference type="GO" id="GO:0008239">
    <property type="term" value="F:dipeptidyl-peptidase activity"/>
    <property type="evidence" value="ECO:0007669"/>
    <property type="project" value="UniProtKB-UniRule"/>
</dbReference>
<reference evidence="18" key="1">
    <citation type="submission" date="2020-04" db="EMBL/GenBank/DDBJ databases">
        <authorList>
            <person name="Alioto T."/>
            <person name="Alioto T."/>
            <person name="Gomez Garrido J."/>
        </authorList>
    </citation>
    <scope>NUCLEOTIDE SEQUENCE</scope>
    <source>
        <strain evidence="18">A484AB</strain>
    </source>
</reference>
<organism evidence="18 19">
    <name type="scientific">Paramuricea clavata</name>
    <name type="common">Red gorgonian</name>
    <name type="synonym">Violescent sea-whip</name>
    <dbReference type="NCBI Taxonomy" id="317549"/>
    <lineage>
        <taxon>Eukaryota</taxon>
        <taxon>Metazoa</taxon>
        <taxon>Cnidaria</taxon>
        <taxon>Anthozoa</taxon>
        <taxon>Octocorallia</taxon>
        <taxon>Malacalcyonacea</taxon>
        <taxon>Plexauridae</taxon>
        <taxon>Paramuricea</taxon>
    </lineage>
</organism>
<evidence type="ECO:0000256" key="4">
    <source>
        <dbReference type="ARBA" id="ARBA00012063"/>
    </source>
</evidence>
<dbReference type="AlphaFoldDB" id="A0A7D9HI37"/>
<dbReference type="Gene3D" id="3.30.540.30">
    <property type="match status" value="2"/>
</dbReference>
<evidence type="ECO:0000256" key="16">
    <source>
        <dbReference type="PIRSR" id="PIRSR007828-1"/>
    </source>
</evidence>
<dbReference type="InterPro" id="IPR005317">
    <property type="entry name" value="Dipeptidyl-peptase3"/>
</dbReference>
<dbReference type="GO" id="GO:0004177">
    <property type="term" value="F:aminopeptidase activity"/>
    <property type="evidence" value="ECO:0007669"/>
    <property type="project" value="UniProtKB-KW"/>
</dbReference>
<dbReference type="InterPro" id="IPR039461">
    <property type="entry name" value="Peptidase_M49"/>
</dbReference>
<evidence type="ECO:0000256" key="14">
    <source>
        <dbReference type="ARBA" id="ARBA00032119"/>
    </source>
</evidence>
<evidence type="ECO:0000313" key="18">
    <source>
        <dbReference type="EMBL" id="CAB3983513.1"/>
    </source>
</evidence>
<keyword evidence="7 15" id="KW-0963">Cytoplasm</keyword>
<dbReference type="PIRSF" id="PIRSF007828">
    <property type="entry name" value="Dipeptidyl-peptidase_III"/>
    <property type="match status" value="1"/>
</dbReference>
<dbReference type="PANTHER" id="PTHR23422">
    <property type="entry name" value="DIPEPTIDYL PEPTIDASE III-RELATED"/>
    <property type="match status" value="1"/>
</dbReference>
<feature type="active site" evidence="16">
    <location>
        <position position="413"/>
    </location>
</feature>
<evidence type="ECO:0000256" key="8">
    <source>
        <dbReference type="ARBA" id="ARBA00022670"/>
    </source>
</evidence>
<evidence type="ECO:0000256" key="5">
    <source>
        <dbReference type="ARBA" id="ARBA00014713"/>
    </source>
</evidence>
<evidence type="ECO:0000256" key="3">
    <source>
        <dbReference type="ARBA" id="ARBA00010200"/>
    </source>
</evidence>
<dbReference type="FunFam" id="3.30.540.30:FF:000001">
    <property type="entry name" value="Dipeptidyl peptidase 3"/>
    <property type="match status" value="1"/>
</dbReference>
<keyword evidence="9 15" id="KW-0479">Metal-binding</keyword>
<evidence type="ECO:0000256" key="17">
    <source>
        <dbReference type="PIRSR" id="PIRSR007828-2"/>
    </source>
</evidence>
<feature type="binding site" evidence="17">
    <location>
        <position position="412"/>
    </location>
    <ligand>
        <name>Zn(2+)</name>
        <dbReference type="ChEBI" id="CHEBI:29105"/>
        <note>catalytic</note>
    </ligand>
</feature>
<comment type="cofactor">
    <cofactor evidence="15 17">
        <name>Zn(2+)</name>
        <dbReference type="ChEBI" id="CHEBI:29105"/>
    </cofactor>
    <text evidence="15 17">Binds 1 zinc ion per subunit.</text>
</comment>
<evidence type="ECO:0000256" key="2">
    <source>
        <dbReference type="ARBA" id="ARBA00004496"/>
    </source>
</evidence>
<evidence type="ECO:0000256" key="10">
    <source>
        <dbReference type="ARBA" id="ARBA00022801"/>
    </source>
</evidence>
<comment type="similarity">
    <text evidence="3 15">Belongs to the peptidase M49 family.</text>
</comment>
<comment type="subcellular location">
    <subcellularLocation>
        <location evidence="2">Cytoplasm</location>
    </subcellularLocation>
</comment>
<gene>
    <name evidence="18" type="ORF">PACLA_8A057284</name>
</gene>
<comment type="caution">
    <text evidence="18">The sequence shown here is derived from an EMBL/GenBank/DDBJ whole genome shotgun (WGS) entry which is preliminary data.</text>
</comment>
<feature type="binding site" evidence="17">
    <location>
        <position position="417"/>
    </location>
    <ligand>
        <name>Zn(2+)</name>
        <dbReference type="ChEBI" id="CHEBI:29105"/>
        <note>catalytic</note>
    </ligand>
</feature>
<feature type="binding site" evidence="17">
    <location>
        <position position="469"/>
    </location>
    <ligand>
        <name>Zn(2+)</name>
        <dbReference type="ChEBI" id="CHEBI:29105"/>
        <note>catalytic</note>
    </ligand>
</feature>
<keyword evidence="6 15" id="KW-0031">Aminopeptidase</keyword>
<keyword evidence="11 15" id="KW-0862">Zinc</keyword>
<accession>A0A7D9HI37</accession>
<keyword evidence="10 15" id="KW-0378">Hydrolase</keyword>
<dbReference type="EMBL" id="CACRXK020000622">
    <property type="protein sequence ID" value="CAB3983513.1"/>
    <property type="molecule type" value="Genomic_DNA"/>
</dbReference>
<dbReference type="GO" id="GO:0008235">
    <property type="term" value="F:metalloexopeptidase activity"/>
    <property type="evidence" value="ECO:0007669"/>
    <property type="project" value="InterPro"/>
</dbReference>
<evidence type="ECO:0000313" key="19">
    <source>
        <dbReference type="Proteomes" id="UP001152795"/>
    </source>
</evidence>
<sequence length="682" mass="77232">MANTTDISQFLIPNEVPFNFLECKKAFAGLTAKKTAQQGESGLSDNEIKSLIVFVASFFGNMGNYKSFGDTKFIPGLAKERFKDAITCSVAYKKEKEIIENLCTSVLDDLYNLSNRRTQLGLEEQGLSTYYSSNCTRDDVVLVQDFMKEKEISPYNTRLFKVEKEGNVEYQLRLASVATTAEPLPGPDGQEDTVPSYLGEHVFKKNTIKVLRGDYSGILKEMVQHLTEAEKYAANSNQSAMLKDYIHCFNTGSIDAHKNGSRHWIRDKGPVIESYIGFIESYRDPFGVRGEFEGFVAMVNKEMSKKFANLVNTATDLLPLLPWPQEYEKDKFLRPDFTSLDILGFGSSGVPAGINIPNYDDIRQREGFKNVSLGNVLASHSSNEKVTFIAEEHQELYSKLKAPSFEVQVGLHELLGHGSGKLFQLNEDGTYNFNDKTLVPDTDTVVNSWYKPGETWDIIFQEIASTYEECRAECVGLYLCLNNKVLSIFGHEGEEAKNISYINWLNMVRAGLIALEFYTPENKKWRQAHMQARYVILQVLLEAGEGLVTIEKTEDEDSKGNILIKLDKEKIQTVGRDAIGMFLKRLQIYKSTADYEQGKTMYDGYSSVDEKFLELRKLVLAKKQPRRMLVQANTNIQGDDVILCEYAASAAGMITSFSERYPSHDAVLEKLWRDEAIYHQYK</sequence>
<dbReference type="GO" id="GO:0005737">
    <property type="term" value="C:cytoplasm"/>
    <property type="evidence" value="ECO:0007669"/>
    <property type="project" value="UniProtKB-SubCell"/>
</dbReference>